<dbReference type="InterPro" id="IPR023324">
    <property type="entry name" value="BH2638-like_sf"/>
</dbReference>
<dbReference type="EMBL" id="JAFBEC010000030">
    <property type="protein sequence ID" value="MBM7635191.1"/>
    <property type="molecule type" value="Genomic_DNA"/>
</dbReference>
<dbReference type="RefSeq" id="WP_204699896.1">
    <property type="nucleotide sequence ID" value="NZ_JAFBEC010000030.1"/>
</dbReference>
<dbReference type="NCBIfam" id="NF003353">
    <property type="entry name" value="PRK04387.1"/>
    <property type="match status" value="1"/>
</dbReference>
<dbReference type="PIRSF" id="PIRSF037260">
    <property type="entry name" value="UPF0223"/>
    <property type="match status" value="1"/>
</dbReference>
<sequence length="92" mass="10405">MAKDEVSIPLSPDWSQEEIVAVANFFSVIEQVYDQGRQASEVLAAYKQFKAVVPSKSEEKKTFQEYDEQADTSTYSVIQKAKAIEPDEKVKL</sequence>
<proteinExistence type="predicted"/>
<name>A0ABS2PJC1_9BACL</name>
<evidence type="ECO:0000313" key="2">
    <source>
        <dbReference type="Proteomes" id="UP000741863"/>
    </source>
</evidence>
<accession>A0ABS2PJC1</accession>
<gene>
    <name evidence="1" type="ORF">JOD17_004340</name>
</gene>
<dbReference type="InterPro" id="IPR007920">
    <property type="entry name" value="UPF0223"/>
</dbReference>
<dbReference type="Pfam" id="PF05256">
    <property type="entry name" value="UPF0223"/>
    <property type="match status" value="1"/>
</dbReference>
<dbReference type="Gene3D" id="1.10.220.80">
    <property type="entry name" value="BH2638-like"/>
    <property type="match status" value="1"/>
</dbReference>
<organism evidence="1 2">
    <name type="scientific">Geomicrobium sediminis</name>
    <dbReference type="NCBI Taxonomy" id="1347788"/>
    <lineage>
        <taxon>Bacteria</taxon>
        <taxon>Bacillati</taxon>
        <taxon>Bacillota</taxon>
        <taxon>Bacilli</taxon>
        <taxon>Bacillales</taxon>
        <taxon>Geomicrobium</taxon>
    </lineage>
</organism>
<reference evidence="1 2" key="1">
    <citation type="submission" date="2021-01" db="EMBL/GenBank/DDBJ databases">
        <title>Genomic Encyclopedia of Type Strains, Phase IV (KMG-IV): sequencing the most valuable type-strain genomes for metagenomic binning, comparative biology and taxonomic classification.</title>
        <authorList>
            <person name="Goeker M."/>
        </authorList>
    </citation>
    <scope>NUCLEOTIDE SEQUENCE [LARGE SCALE GENOMIC DNA]</scope>
    <source>
        <strain evidence="1 2">DSM 25540</strain>
    </source>
</reference>
<dbReference type="SUPFAM" id="SSF158504">
    <property type="entry name" value="BH2638-like"/>
    <property type="match status" value="1"/>
</dbReference>
<comment type="caution">
    <text evidence="1">The sequence shown here is derived from an EMBL/GenBank/DDBJ whole genome shotgun (WGS) entry which is preliminary data.</text>
</comment>
<dbReference type="Proteomes" id="UP000741863">
    <property type="component" value="Unassembled WGS sequence"/>
</dbReference>
<keyword evidence="2" id="KW-1185">Reference proteome</keyword>
<protein>
    <submittedName>
        <fullName evidence="1">Uncharacterized protein YktA (UPF0223 family)</fullName>
    </submittedName>
</protein>
<evidence type="ECO:0000313" key="1">
    <source>
        <dbReference type="EMBL" id="MBM7635191.1"/>
    </source>
</evidence>